<gene>
    <name evidence="3" type="ORF">SNAT2548_LOCUS23657</name>
</gene>
<protein>
    <recommendedName>
        <fullName evidence="2">DUF7869 domain-containing protein</fullName>
    </recommendedName>
</protein>
<feature type="compositionally biased region" description="Basic residues" evidence="1">
    <location>
        <begin position="1"/>
        <end position="10"/>
    </location>
</feature>
<feature type="region of interest" description="Disordered" evidence="1">
    <location>
        <begin position="1"/>
        <end position="68"/>
    </location>
</feature>
<evidence type="ECO:0000313" key="4">
    <source>
        <dbReference type="Proteomes" id="UP000604046"/>
    </source>
</evidence>
<dbReference type="InterPro" id="IPR057191">
    <property type="entry name" value="DUF7869"/>
</dbReference>
<evidence type="ECO:0000259" key="2">
    <source>
        <dbReference type="Pfam" id="PF25273"/>
    </source>
</evidence>
<feature type="compositionally biased region" description="Acidic residues" evidence="1">
    <location>
        <begin position="44"/>
        <end position="55"/>
    </location>
</feature>
<organism evidence="3 4">
    <name type="scientific">Symbiodinium natans</name>
    <dbReference type="NCBI Taxonomy" id="878477"/>
    <lineage>
        <taxon>Eukaryota</taxon>
        <taxon>Sar</taxon>
        <taxon>Alveolata</taxon>
        <taxon>Dinophyceae</taxon>
        <taxon>Suessiales</taxon>
        <taxon>Symbiodiniaceae</taxon>
        <taxon>Symbiodinium</taxon>
    </lineage>
</organism>
<feature type="domain" description="DUF7869" evidence="2">
    <location>
        <begin position="427"/>
        <end position="618"/>
    </location>
</feature>
<sequence>MPKPSKKKRTIREVDPDPDPWLSEPCEPRQSAPREVRARHDEDPWAEVEAEDPDPWSEAQPSRPADRSAFTNAVQAKQQVHLNAAAKLMANAGNRDPSKEAFTKYEKDGMDPGKVKVRWAKPCPRGCKLEGCASKGLSLDDLQDVCSNFWKITSEERMHLMQAQFGDNPNHVTEYYIGHKRVCFANFCCKLGTSEPTLRKCIQGVPDMRKQHGPAPSQQVSEASVKVDHFFQELHQSAAEALPEDPRCALSLDGDPWNQDMHYKHSSPPVAVSCQISHAGLPVRYIQHCQLTDLYWQMQAEWDVLAAHLPSVGACPSYKTFSRRYQSTWKKMLVMRKSSQHSQCRLCFDLQQVLASKTARWADKLQAARMLKSHQREQYHDRLLYWSLRFASKVNNDVLVIIIDDMDHSKFAWPRFGFRKQTHDLDNLTRPTVTFTGALAHGFGTYLYMAGPQVAGGSDYFLEILCQTLEFVFLQTRRPTDQEDDEEEPSKPRKQLPSHLVVVADNTVKSAKNQFVLKFLALLVQRQLFKSATLFHLMVGHTHEDIDQLFALITALLQRKQTWETPDEVLEHLASCLKERVQSRGEELQAQHVSAVRNFQAWMEPMGANLSHAFKPRTRTVRPTDQNPEEEPDEVPHCYIMVKGHGLTQRQQDMMNESVDPEGVYCLVKMYVRDLNLNQPPILITDAQHCRRVVGKVPNAVHAMNPLSVKQIQMYTKLVELCQYKFGLQRAALAFQKLLRDRTYSVVLLSWLEQPERQFHQDDAEGHAYFPQLPKKCWHLVAKLKR</sequence>
<dbReference type="EMBL" id="CAJNDS010002329">
    <property type="protein sequence ID" value="CAE7435540.1"/>
    <property type="molecule type" value="Genomic_DNA"/>
</dbReference>
<dbReference type="PANTHER" id="PTHR33153">
    <property type="entry name" value="MYND-TYPE DOMAIN-CONTAINING PROTEIN"/>
    <property type="match status" value="1"/>
</dbReference>
<dbReference type="Proteomes" id="UP000604046">
    <property type="component" value="Unassembled WGS sequence"/>
</dbReference>
<evidence type="ECO:0000313" key="3">
    <source>
        <dbReference type="EMBL" id="CAE7435540.1"/>
    </source>
</evidence>
<dbReference type="AlphaFoldDB" id="A0A812RD44"/>
<accession>A0A812RD44</accession>
<dbReference type="Pfam" id="PF25273">
    <property type="entry name" value="DUF7869"/>
    <property type="match status" value="1"/>
</dbReference>
<dbReference type="PANTHER" id="PTHR33153:SF3">
    <property type="entry name" value="TRAFFICKING PROTEIN PARTICLE COMPLEX SUBUNIT 11 DOMAIN-CONTAINING PROTEIN"/>
    <property type="match status" value="1"/>
</dbReference>
<name>A0A812RD44_9DINO</name>
<comment type="caution">
    <text evidence="3">The sequence shown here is derived from an EMBL/GenBank/DDBJ whole genome shotgun (WGS) entry which is preliminary data.</text>
</comment>
<evidence type="ECO:0000256" key="1">
    <source>
        <dbReference type="SAM" id="MobiDB-lite"/>
    </source>
</evidence>
<proteinExistence type="predicted"/>
<feature type="compositionally biased region" description="Basic and acidic residues" evidence="1">
    <location>
        <begin position="32"/>
        <end position="43"/>
    </location>
</feature>
<reference evidence="3" key="1">
    <citation type="submission" date="2021-02" db="EMBL/GenBank/DDBJ databases">
        <authorList>
            <person name="Dougan E. K."/>
            <person name="Rhodes N."/>
            <person name="Thang M."/>
            <person name="Chan C."/>
        </authorList>
    </citation>
    <scope>NUCLEOTIDE SEQUENCE</scope>
</reference>
<dbReference type="OrthoDB" id="414455at2759"/>
<keyword evidence="4" id="KW-1185">Reference proteome</keyword>